<dbReference type="InterPro" id="IPR003833">
    <property type="entry name" value="CT_C_D"/>
</dbReference>
<evidence type="ECO:0000256" key="3">
    <source>
        <dbReference type="ARBA" id="ARBA00022840"/>
    </source>
</evidence>
<dbReference type="AlphaFoldDB" id="A0A6J6XG45"/>
<sequence length="150" mass="16075">MSSGALIEAISVLPLDAAAESEANEVTIDITYNGDDLDDVAAATSMSREEVIARHCAPTYTVVCLGFSRAFPYLSGLDPHLWLPRHDTPRVRVPGGSVAIAVDQAGIYPQTSPGGWHLLGHTDAVLFDPTRDQPSLLQPGDHVRFVRLSA</sequence>
<protein>
    <submittedName>
        <fullName evidence="5">Unannotated protein</fullName>
    </submittedName>
</protein>
<dbReference type="EMBL" id="CAFAAI010000095">
    <property type="protein sequence ID" value="CAB4794723.1"/>
    <property type="molecule type" value="Genomic_DNA"/>
</dbReference>
<keyword evidence="2" id="KW-0378">Hydrolase</keyword>
<dbReference type="InterPro" id="IPR029000">
    <property type="entry name" value="Cyclophilin-like_dom_sf"/>
</dbReference>
<organism evidence="5">
    <name type="scientific">freshwater metagenome</name>
    <dbReference type="NCBI Taxonomy" id="449393"/>
    <lineage>
        <taxon>unclassified sequences</taxon>
        <taxon>metagenomes</taxon>
        <taxon>ecological metagenomes</taxon>
    </lineage>
</organism>
<dbReference type="GO" id="GO:0005524">
    <property type="term" value="F:ATP binding"/>
    <property type="evidence" value="ECO:0007669"/>
    <property type="project" value="UniProtKB-KW"/>
</dbReference>
<dbReference type="SMART" id="SM00796">
    <property type="entry name" value="AHS1"/>
    <property type="match status" value="1"/>
</dbReference>
<dbReference type="GO" id="GO:0016787">
    <property type="term" value="F:hydrolase activity"/>
    <property type="evidence" value="ECO:0007669"/>
    <property type="project" value="UniProtKB-KW"/>
</dbReference>
<dbReference type="InterPro" id="IPR010016">
    <property type="entry name" value="PxpB"/>
</dbReference>
<keyword evidence="3" id="KW-0067">ATP-binding</keyword>
<evidence type="ECO:0000256" key="1">
    <source>
        <dbReference type="ARBA" id="ARBA00022741"/>
    </source>
</evidence>
<evidence type="ECO:0000259" key="4">
    <source>
        <dbReference type="SMART" id="SM00796"/>
    </source>
</evidence>
<reference evidence="5" key="1">
    <citation type="submission" date="2020-05" db="EMBL/GenBank/DDBJ databases">
        <authorList>
            <person name="Chiriac C."/>
            <person name="Salcher M."/>
            <person name="Ghai R."/>
            <person name="Kavagutti S V."/>
        </authorList>
    </citation>
    <scope>NUCLEOTIDE SEQUENCE</scope>
</reference>
<dbReference type="Gene3D" id="2.40.100.10">
    <property type="entry name" value="Cyclophilin-like"/>
    <property type="match status" value="1"/>
</dbReference>
<dbReference type="Pfam" id="PF02682">
    <property type="entry name" value="CT_C_D"/>
    <property type="match status" value="1"/>
</dbReference>
<feature type="domain" description="Carboxyltransferase" evidence="4">
    <location>
        <begin position="1"/>
        <end position="137"/>
    </location>
</feature>
<evidence type="ECO:0000256" key="2">
    <source>
        <dbReference type="ARBA" id="ARBA00022801"/>
    </source>
</evidence>
<name>A0A6J6XG45_9ZZZZ</name>
<dbReference type="SUPFAM" id="SSF50891">
    <property type="entry name" value="Cyclophilin-like"/>
    <property type="match status" value="1"/>
</dbReference>
<evidence type="ECO:0000313" key="5">
    <source>
        <dbReference type="EMBL" id="CAB4794723.1"/>
    </source>
</evidence>
<accession>A0A6J6XG45</accession>
<dbReference type="PANTHER" id="PTHR34698:SF2">
    <property type="entry name" value="5-OXOPROLINASE SUBUNIT B"/>
    <property type="match status" value="1"/>
</dbReference>
<keyword evidence="1" id="KW-0547">Nucleotide-binding</keyword>
<gene>
    <name evidence="5" type="ORF">UFOPK2992_00672</name>
</gene>
<proteinExistence type="predicted"/>
<dbReference type="PANTHER" id="PTHR34698">
    <property type="entry name" value="5-OXOPROLINASE SUBUNIT B"/>
    <property type="match status" value="1"/>
</dbReference>